<reference evidence="1 2" key="1">
    <citation type="submission" date="2021-07" db="EMBL/GenBank/DDBJ databases">
        <authorList>
            <person name="Palmer J.M."/>
        </authorList>
    </citation>
    <scope>NUCLEOTIDE SEQUENCE [LARGE SCALE GENOMIC DNA]</scope>
    <source>
        <strain evidence="1 2">AT_MEX2019</strain>
        <tissue evidence="1">Muscle</tissue>
    </source>
</reference>
<evidence type="ECO:0000313" key="1">
    <source>
        <dbReference type="EMBL" id="MED6251044.1"/>
    </source>
</evidence>
<organism evidence="1 2">
    <name type="scientific">Ataeniobius toweri</name>
    <dbReference type="NCBI Taxonomy" id="208326"/>
    <lineage>
        <taxon>Eukaryota</taxon>
        <taxon>Metazoa</taxon>
        <taxon>Chordata</taxon>
        <taxon>Craniata</taxon>
        <taxon>Vertebrata</taxon>
        <taxon>Euteleostomi</taxon>
        <taxon>Actinopterygii</taxon>
        <taxon>Neopterygii</taxon>
        <taxon>Teleostei</taxon>
        <taxon>Neoteleostei</taxon>
        <taxon>Acanthomorphata</taxon>
        <taxon>Ovalentaria</taxon>
        <taxon>Atherinomorphae</taxon>
        <taxon>Cyprinodontiformes</taxon>
        <taxon>Goodeidae</taxon>
        <taxon>Ataeniobius</taxon>
    </lineage>
</organism>
<keyword evidence="2" id="KW-1185">Reference proteome</keyword>
<gene>
    <name evidence="1" type="ORF">ATANTOWER_020196</name>
</gene>
<dbReference type="Proteomes" id="UP001345963">
    <property type="component" value="Unassembled WGS sequence"/>
</dbReference>
<dbReference type="EMBL" id="JAHUTI010059435">
    <property type="protein sequence ID" value="MED6251044.1"/>
    <property type="molecule type" value="Genomic_DNA"/>
</dbReference>
<sequence length="100" mass="11094">MPLSLGNSMKSGEVIPAELYCGLSVTPPLISRLCVIISKTELYFLPNKVANPCIKTHEPRFNLPCCLTIRLFLTFSYNLHIMIQDAVSVGQNAHVCRKCA</sequence>
<protein>
    <submittedName>
        <fullName evidence="1">Uncharacterized protein</fullName>
    </submittedName>
</protein>
<name>A0ABU7BL59_9TELE</name>
<evidence type="ECO:0000313" key="2">
    <source>
        <dbReference type="Proteomes" id="UP001345963"/>
    </source>
</evidence>
<comment type="caution">
    <text evidence="1">The sequence shown here is derived from an EMBL/GenBank/DDBJ whole genome shotgun (WGS) entry which is preliminary data.</text>
</comment>
<proteinExistence type="predicted"/>
<accession>A0ABU7BL59</accession>